<proteinExistence type="predicted"/>
<dbReference type="SMART" id="SM00267">
    <property type="entry name" value="GGDEF"/>
    <property type="match status" value="1"/>
</dbReference>
<dbReference type="Pfam" id="PF13426">
    <property type="entry name" value="PAS_9"/>
    <property type="match status" value="1"/>
</dbReference>
<dbReference type="PANTHER" id="PTHR44757">
    <property type="entry name" value="DIGUANYLATE CYCLASE DGCP"/>
    <property type="match status" value="1"/>
</dbReference>
<dbReference type="FunFam" id="3.30.70.270:FF:000001">
    <property type="entry name" value="Diguanylate cyclase domain protein"/>
    <property type="match status" value="1"/>
</dbReference>
<dbReference type="NCBIfam" id="TIGR00229">
    <property type="entry name" value="sensory_box"/>
    <property type="match status" value="1"/>
</dbReference>
<dbReference type="SUPFAM" id="SSF55785">
    <property type="entry name" value="PYP-like sensor domain (PAS domain)"/>
    <property type="match status" value="1"/>
</dbReference>
<dbReference type="Gene3D" id="3.30.70.270">
    <property type="match status" value="1"/>
</dbReference>
<name>A0A254THZ3_9BURK</name>
<dbReference type="InterPro" id="IPR043128">
    <property type="entry name" value="Rev_trsase/Diguanyl_cyclase"/>
</dbReference>
<dbReference type="InterPro" id="IPR052155">
    <property type="entry name" value="Biofilm_reg_signaling"/>
</dbReference>
<dbReference type="GO" id="GO:0071732">
    <property type="term" value="P:cellular response to nitric oxide"/>
    <property type="evidence" value="ECO:0007669"/>
    <property type="project" value="UniProtKB-ARBA"/>
</dbReference>
<dbReference type="InterPro" id="IPR000160">
    <property type="entry name" value="GGDEF_dom"/>
</dbReference>
<dbReference type="PROSITE" id="PS50887">
    <property type="entry name" value="GGDEF"/>
    <property type="match status" value="1"/>
</dbReference>
<dbReference type="Gene3D" id="3.30.450.20">
    <property type="entry name" value="PAS domain"/>
    <property type="match status" value="1"/>
</dbReference>
<sequence>MSHIALARLPPPECSGGCTCAAREGSAHDITQRREAERALQEAERRYRSIFENAVEGIFQSTPDKGYLAVNPALARMYGYDSPQQMIDTLRDIEHQLYVDPERRAEFLCLMAEHGQVLNFESQVRRRDGNVIWISENARAVRAPDGGIQFYEGTVVDITERKVYEARIRHQATHDALTGLPNRILLADRLQQAIHQAERDGGIAAVAFIDLDHFKFINDSLGHQVGDELLKVVAARLKSCMRASDTVARQGGDEFVIVLSNQKSLESVTDTIRRIIAVVAEPAQASGLDLHVTCSVGISVFPSDGHDAETLLRHADSAMYKAKELGRNNFVYFAAEMNAHATQRLDMLNSLRHAVANNEFVLQFQPKIHLATGKVVGAEALIRWRHPLRGMVPPGSFIPLAEESGLIIEIGEWVLRTACAQNMAWQRAGFPAIPISVNLSPRQLVRGDIVALVAEVLHESGLAPHCLELEITETVVMRDVDKSLVILKKLKELGVKISIDDFGTGYSSLNYLKRFPVDTLKIDRSFVSDIADDQDDAAIVKAVISLAHILNLRVVAEGVEAEEQRRFLLENGCDEVQGYYFGRPVPSESFAGKWLQAKEEA</sequence>
<keyword evidence="7" id="KW-1185">Reference proteome</keyword>
<dbReference type="AlphaFoldDB" id="A0A254THZ3"/>
<evidence type="ECO:0000259" key="5">
    <source>
        <dbReference type="PROSITE" id="PS50887"/>
    </source>
</evidence>
<dbReference type="PANTHER" id="PTHR44757:SF2">
    <property type="entry name" value="BIOFILM ARCHITECTURE MAINTENANCE PROTEIN MBAA"/>
    <property type="match status" value="1"/>
</dbReference>
<dbReference type="Pfam" id="PF00563">
    <property type="entry name" value="EAL"/>
    <property type="match status" value="1"/>
</dbReference>
<dbReference type="NCBIfam" id="TIGR00254">
    <property type="entry name" value="GGDEF"/>
    <property type="match status" value="1"/>
</dbReference>
<feature type="domain" description="PAS" evidence="2">
    <location>
        <begin position="43"/>
        <end position="84"/>
    </location>
</feature>
<dbReference type="Gene3D" id="3.20.20.450">
    <property type="entry name" value="EAL domain"/>
    <property type="match status" value="1"/>
</dbReference>
<organism evidence="6 7">
    <name type="scientific">Noviherbaspirillum denitrificans</name>
    <dbReference type="NCBI Taxonomy" id="1968433"/>
    <lineage>
        <taxon>Bacteria</taxon>
        <taxon>Pseudomonadati</taxon>
        <taxon>Pseudomonadota</taxon>
        <taxon>Betaproteobacteria</taxon>
        <taxon>Burkholderiales</taxon>
        <taxon>Oxalobacteraceae</taxon>
        <taxon>Noviherbaspirillum</taxon>
    </lineage>
</organism>
<dbReference type="PROSITE" id="PS50113">
    <property type="entry name" value="PAC"/>
    <property type="match status" value="1"/>
</dbReference>
<dbReference type="EMBL" id="LSTO01000001">
    <property type="protein sequence ID" value="OWW19308.1"/>
    <property type="molecule type" value="Genomic_DNA"/>
</dbReference>
<dbReference type="SUPFAM" id="SSF55073">
    <property type="entry name" value="Nucleotide cyclase"/>
    <property type="match status" value="1"/>
</dbReference>
<accession>A0A254THZ3</accession>
<dbReference type="SMART" id="SM00091">
    <property type="entry name" value="PAS"/>
    <property type="match status" value="1"/>
</dbReference>
<reference evidence="6 7" key="1">
    <citation type="submission" date="2016-02" db="EMBL/GenBank/DDBJ databases">
        <authorList>
            <person name="Wen L."/>
            <person name="He K."/>
            <person name="Yang H."/>
        </authorList>
    </citation>
    <scope>NUCLEOTIDE SEQUENCE [LARGE SCALE GENOMIC DNA]</scope>
    <source>
        <strain evidence="6 7">TSA40</strain>
    </source>
</reference>
<evidence type="ECO:0000259" key="3">
    <source>
        <dbReference type="PROSITE" id="PS50113"/>
    </source>
</evidence>
<dbReference type="InterPro" id="IPR001633">
    <property type="entry name" value="EAL_dom"/>
</dbReference>
<gene>
    <name evidence="6" type="ORF">AYR66_07135</name>
</gene>
<evidence type="ECO:0000259" key="4">
    <source>
        <dbReference type="PROSITE" id="PS50883"/>
    </source>
</evidence>
<feature type="domain" description="PAC" evidence="3">
    <location>
        <begin position="118"/>
        <end position="170"/>
    </location>
</feature>
<dbReference type="GO" id="GO:0071111">
    <property type="term" value="F:cyclic-guanylate-specific phosphodiesterase activity"/>
    <property type="evidence" value="ECO:0007669"/>
    <property type="project" value="UniProtKB-EC"/>
</dbReference>
<dbReference type="InterPro" id="IPR035919">
    <property type="entry name" value="EAL_sf"/>
</dbReference>
<comment type="caution">
    <text evidence="6">The sequence shown here is derived from an EMBL/GenBank/DDBJ whole genome shotgun (WGS) entry which is preliminary data.</text>
</comment>
<protein>
    <submittedName>
        <fullName evidence="6">Diguanylate cyclase</fullName>
    </submittedName>
</protein>
<dbReference type="Proteomes" id="UP000197535">
    <property type="component" value="Unassembled WGS sequence"/>
</dbReference>
<dbReference type="SUPFAM" id="SSF141868">
    <property type="entry name" value="EAL domain-like"/>
    <property type="match status" value="1"/>
</dbReference>
<evidence type="ECO:0000256" key="1">
    <source>
        <dbReference type="ARBA" id="ARBA00051114"/>
    </source>
</evidence>
<dbReference type="InterPro" id="IPR001610">
    <property type="entry name" value="PAC"/>
</dbReference>
<dbReference type="InterPro" id="IPR035965">
    <property type="entry name" value="PAS-like_dom_sf"/>
</dbReference>
<dbReference type="Pfam" id="PF00990">
    <property type="entry name" value="GGDEF"/>
    <property type="match status" value="1"/>
</dbReference>
<feature type="domain" description="EAL" evidence="4">
    <location>
        <begin position="344"/>
        <end position="598"/>
    </location>
</feature>
<dbReference type="InterPro" id="IPR029787">
    <property type="entry name" value="Nucleotide_cyclase"/>
</dbReference>
<feature type="domain" description="GGDEF" evidence="5">
    <location>
        <begin position="202"/>
        <end position="335"/>
    </location>
</feature>
<dbReference type="RefSeq" id="WP_234814698.1">
    <property type="nucleotide sequence ID" value="NZ_LSTO01000001.1"/>
</dbReference>
<dbReference type="SMART" id="SM00086">
    <property type="entry name" value="PAC"/>
    <property type="match status" value="1"/>
</dbReference>
<dbReference type="FunFam" id="3.20.20.450:FF:000001">
    <property type="entry name" value="Cyclic di-GMP phosphodiesterase yahA"/>
    <property type="match status" value="1"/>
</dbReference>
<dbReference type="InterPro" id="IPR000014">
    <property type="entry name" value="PAS"/>
</dbReference>
<dbReference type="PROSITE" id="PS50112">
    <property type="entry name" value="PAS"/>
    <property type="match status" value="1"/>
</dbReference>
<comment type="catalytic activity">
    <reaction evidence="1">
        <text>3',3'-c-di-GMP + H2O = 5'-phosphoguanylyl(3'-&gt;5')guanosine + H(+)</text>
        <dbReference type="Rhea" id="RHEA:24902"/>
        <dbReference type="ChEBI" id="CHEBI:15377"/>
        <dbReference type="ChEBI" id="CHEBI:15378"/>
        <dbReference type="ChEBI" id="CHEBI:58754"/>
        <dbReference type="ChEBI" id="CHEBI:58805"/>
        <dbReference type="EC" id="3.1.4.52"/>
    </reaction>
    <physiologicalReaction direction="left-to-right" evidence="1">
        <dbReference type="Rhea" id="RHEA:24903"/>
    </physiologicalReaction>
</comment>
<dbReference type="CDD" id="cd00130">
    <property type="entry name" value="PAS"/>
    <property type="match status" value="1"/>
</dbReference>
<dbReference type="InterPro" id="IPR000700">
    <property type="entry name" value="PAS-assoc_C"/>
</dbReference>
<dbReference type="SMART" id="SM00052">
    <property type="entry name" value="EAL"/>
    <property type="match status" value="1"/>
</dbReference>
<evidence type="ECO:0000313" key="6">
    <source>
        <dbReference type="EMBL" id="OWW19308.1"/>
    </source>
</evidence>
<dbReference type="CDD" id="cd01949">
    <property type="entry name" value="GGDEF"/>
    <property type="match status" value="1"/>
</dbReference>
<dbReference type="PROSITE" id="PS50883">
    <property type="entry name" value="EAL"/>
    <property type="match status" value="1"/>
</dbReference>
<evidence type="ECO:0000259" key="2">
    <source>
        <dbReference type="PROSITE" id="PS50112"/>
    </source>
</evidence>
<dbReference type="CDD" id="cd01948">
    <property type="entry name" value="EAL"/>
    <property type="match status" value="1"/>
</dbReference>
<evidence type="ECO:0000313" key="7">
    <source>
        <dbReference type="Proteomes" id="UP000197535"/>
    </source>
</evidence>